<dbReference type="PROSITE" id="PS00194">
    <property type="entry name" value="THIOREDOXIN_1"/>
    <property type="match status" value="1"/>
</dbReference>
<evidence type="ECO:0000256" key="2">
    <source>
        <dbReference type="ARBA" id="ARBA00006143"/>
    </source>
</evidence>
<dbReference type="EMBL" id="DXBV01000076">
    <property type="protein sequence ID" value="HIZ31142.1"/>
    <property type="molecule type" value="Genomic_DNA"/>
</dbReference>
<dbReference type="CDD" id="cd02966">
    <property type="entry name" value="TlpA_like_family"/>
    <property type="match status" value="1"/>
</dbReference>
<dbReference type="GO" id="GO:0016491">
    <property type="term" value="F:oxidoreductase activity"/>
    <property type="evidence" value="ECO:0007669"/>
    <property type="project" value="InterPro"/>
</dbReference>
<feature type="transmembrane region" description="Helical" evidence="8">
    <location>
        <begin position="91"/>
        <end position="111"/>
    </location>
</feature>
<organism evidence="10 11">
    <name type="scientific">Candidatus Allofournierella merdipullorum</name>
    <dbReference type="NCBI Taxonomy" id="2838595"/>
    <lineage>
        <taxon>Bacteria</taxon>
        <taxon>Bacillati</taxon>
        <taxon>Bacillota</taxon>
        <taxon>Clostridia</taxon>
        <taxon>Eubacteriales</taxon>
        <taxon>Oscillospiraceae</taxon>
        <taxon>Allofournierella</taxon>
    </lineage>
</organism>
<sequence>MGFTVETSVSALAVFAQGLLSFFSPCVLPLIPLYLGYLAGGASAEELTDRQRRRLTLRNTLFFILGISFAFFVLGLGFTQLGRFFTGNRALAARIGGILVVLLGLMQLGFLESRFMQREWRLPFDPKKWGASPLAALVLGFTFSFAWTPCVGPALTSVLLMAASAGTRGMGFVLIGVYTLGFVLPFLAVGLFTSQVLAFFKRHTGWLKWTARAGGVLLILMGVMMFTGWMNGFTAYLSGVSGTGGQSTSVSQSASGPESSAPSSVPADESQSESSASSSAPESGSASASELPPAPDFTLVDQNGEEHTLSDYEGKVVFLNFWATWCGPCQREMPEIQQLYEDWGENTDEVVVLGVANPRDPDHPGNADSLTAEEIGDWLEEKGYTYPTVMDETGEIFAQYGVSAFPTTFIIDAEGNVFGYITGSLTRDIMDSIIEQTRTGVRAG</sequence>
<dbReference type="Proteomes" id="UP000824035">
    <property type="component" value="Unassembled WGS sequence"/>
</dbReference>
<evidence type="ECO:0000313" key="10">
    <source>
        <dbReference type="EMBL" id="HIZ31142.1"/>
    </source>
</evidence>
<comment type="subcellular location">
    <subcellularLocation>
        <location evidence="1">Cell membrane</location>
        <topology evidence="1">Multi-pass membrane protein</topology>
    </subcellularLocation>
</comment>
<keyword evidence="6 8" id="KW-0472">Membrane</keyword>
<evidence type="ECO:0000256" key="5">
    <source>
        <dbReference type="ARBA" id="ARBA00022989"/>
    </source>
</evidence>
<dbReference type="GO" id="GO:0017004">
    <property type="term" value="P:cytochrome complex assembly"/>
    <property type="evidence" value="ECO:0007669"/>
    <property type="project" value="InterPro"/>
</dbReference>
<dbReference type="InterPro" id="IPR017937">
    <property type="entry name" value="Thioredoxin_CS"/>
</dbReference>
<reference evidence="10" key="2">
    <citation type="submission" date="2021-04" db="EMBL/GenBank/DDBJ databases">
        <authorList>
            <person name="Gilroy R."/>
        </authorList>
    </citation>
    <scope>NUCLEOTIDE SEQUENCE</scope>
    <source>
        <strain evidence="10">ChiGjej4B4-18154</strain>
    </source>
</reference>
<dbReference type="GO" id="GO:0005886">
    <property type="term" value="C:plasma membrane"/>
    <property type="evidence" value="ECO:0007669"/>
    <property type="project" value="UniProtKB-SubCell"/>
</dbReference>
<keyword evidence="4 8" id="KW-0812">Transmembrane</keyword>
<feature type="domain" description="Thioredoxin" evidence="9">
    <location>
        <begin position="288"/>
        <end position="439"/>
    </location>
</feature>
<dbReference type="InterPro" id="IPR000866">
    <property type="entry name" value="AhpC/TSA"/>
</dbReference>
<evidence type="ECO:0000259" key="9">
    <source>
        <dbReference type="PROSITE" id="PS51352"/>
    </source>
</evidence>
<name>A0A9D2E5D1_9FIRM</name>
<feature type="transmembrane region" description="Helical" evidence="8">
    <location>
        <begin position="132"/>
        <end position="155"/>
    </location>
</feature>
<dbReference type="PANTHER" id="PTHR31272">
    <property type="entry name" value="CYTOCHROME C-TYPE BIOGENESIS PROTEIN HI_1454-RELATED"/>
    <property type="match status" value="1"/>
</dbReference>
<evidence type="ECO:0000256" key="4">
    <source>
        <dbReference type="ARBA" id="ARBA00022692"/>
    </source>
</evidence>
<dbReference type="Pfam" id="PF00578">
    <property type="entry name" value="AhpC-TSA"/>
    <property type="match status" value="1"/>
</dbReference>
<dbReference type="Pfam" id="PF02683">
    <property type="entry name" value="DsbD_TM"/>
    <property type="match status" value="1"/>
</dbReference>
<keyword evidence="5 8" id="KW-1133">Transmembrane helix</keyword>
<feature type="transmembrane region" description="Helical" evidence="8">
    <location>
        <begin position="212"/>
        <end position="230"/>
    </location>
</feature>
<dbReference type="AlphaFoldDB" id="A0A9D2E5D1"/>
<feature type="region of interest" description="Disordered" evidence="7">
    <location>
        <begin position="247"/>
        <end position="301"/>
    </location>
</feature>
<reference evidence="10" key="1">
    <citation type="journal article" date="2021" name="PeerJ">
        <title>Extensive microbial diversity within the chicken gut microbiome revealed by metagenomics and culture.</title>
        <authorList>
            <person name="Gilroy R."/>
            <person name="Ravi A."/>
            <person name="Getino M."/>
            <person name="Pursley I."/>
            <person name="Horton D.L."/>
            <person name="Alikhan N.F."/>
            <person name="Baker D."/>
            <person name="Gharbi K."/>
            <person name="Hall N."/>
            <person name="Watson M."/>
            <person name="Adriaenssens E.M."/>
            <person name="Foster-Nyarko E."/>
            <person name="Jarju S."/>
            <person name="Secka A."/>
            <person name="Antonio M."/>
            <person name="Oren A."/>
            <person name="Chaudhuri R.R."/>
            <person name="La Ragione R."/>
            <person name="Hildebrand F."/>
            <person name="Pallen M.J."/>
        </authorList>
    </citation>
    <scope>NUCLEOTIDE SEQUENCE</scope>
    <source>
        <strain evidence="10">ChiGjej4B4-18154</strain>
    </source>
</reference>
<comment type="similarity">
    <text evidence="2">Belongs to the DsbD family.</text>
</comment>
<gene>
    <name evidence="10" type="ORF">H9813_07950</name>
</gene>
<dbReference type="InterPro" id="IPR051790">
    <property type="entry name" value="Cytochrome_c-biogenesis_DsbD"/>
</dbReference>
<dbReference type="InterPro" id="IPR036249">
    <property type="entry name" value="Thioredoxin-like_sf"/>
</dbReference>
<feature type="transmembrane region" description="Helical" evidence="8">
    <location>
        <begin position="175"/>
        <end position="200"/>
    </location>
</feature>
<protein>
    <submittedName>
        <fullName evidence="10">Redoxin domain-containing protein</fullName>
    </submittedName>
</protein>
<evidence type="ECO:0000256" key="1">
    <source>
        <dbReference type="ARBA" id="ARBA00004651"/>
    </source>
</evidence>
<comment type="caution">
    <text evidence="10">The sequence shown here is derived from an EMBL/GenBank/DDBJ whole genome shotgun (WGS) entry which is preliminary data.</text>
</comment>
<evidence type="ECO:0000313" key="11">
    <source>
        <dbReference type="Proteomes" id="UP000824035"/>
    </source>
</evidence>
<dbReference type="InterPro" id="IPR013766">
    <property type="entry name" value="Thioredoxin_domain"/>
</dbReference>
<feature type="transmembrane region" description="Helical" evidence="8">
    <location>
        <begin position="60"/>
        <end position="79"/>
    </location>
</feature>
<evidence type="ECO:0000256" key="7">
    <source>
        <dbReference type="SAM" id="MobiDB-lite"/>
    </source>
</evidence>
<dbReference type="InterPro" id="IPR003834">
    <property type="entry name" value="Cyt_c_assmbl_TM_dom"/>
</dbReference>
<feature type="compositionally biased region" description="Low complexity" evidence="7">
    <location>
        <begin position="247"/>
        <end position="291"/>
    </location>
</feature>
<proteinExistence type="inferred from homology"/>
<dbReference type="PROSITE" id="PS51352">
    <property type="entry name" value="THIOREDOXIN_2"/>
    <property type="match status" value="1"/>
</dbReference>
<accession>A0A9D2E5D1</accession>
<dbReference type="SUPFAM" id="SSF52833">
    <property type="entry name" value="Thioredoxin-like"/>
    <property type="match status" value="1"/>
</dbReference>
<dbReference type="GO" id="GO:0016209">
    <property type="term" value="F:antioxidant activity"/>
    <property type="evidence" value="ECO:0007669"/>
    <property type="project" value="InterPro"/>
</dbReference>
<feature type="transmembrane region" description="Helical" evidence="8">
    <location>
        <begin position="12"/>
        <end position="39"/>
    </location>
</feature>
<evidence type="ECO:0000256" key="6">
    <source>
        <dbReference type="ARBA" id="ARBA00023136"/>
    </source>
</evidence>
<keyword evidence="3" id="KW-1003">Cell membrane</keyword>
<evidence type="ECO:0000256" key="3">
    <source>
        <dbReference type="ARBA" id="ARBA00022475"/>
    </source>
</evidence>
<evidence type="ECO:0000256" key="8">
    <source>
        <dbReference type="SAM" id="Phobius"/>
    </source>
</evidence>
<dbReference type="Gene3D" id="3.40.30.10">
    <property type="entry name" value="Glutaredoxin"/>
    <property type="match status" value="1"/>
</dbReference>
<dbReference type="PANTHER" id="PTHR31272:SF4">
    <property type="entry name" value="CYTOCHROME C-TYPE BIOGENESIS PROTEIN HI_1454-RELATED"/>
    <property type="match status" value="1"/>
</dbReference>